<dbReference type="AlphaFoldDB" id="A0A1V4ARV3"/>
<reference evidence="2 3" key="1">
    <citation type="journal article" date="2017" name="Water Res.">
        <title>Discovery and metagenomic analysis of an anammox bacterial enrichment related to Candidatus "Brocadia caroliniensis" in a full-scale glycerol-fed nitritation-denitritation separate centrate treatment process.</title>
        <authorList>
            <person name="Park H."/>
            <person name="Brotto A.C."/>
            <person name="van Loosdrecht M.C."/>
            <person name="Chandran K."/>
        </authorList>
    </citation>
    <scope>NUCLEOTIDE SEQUENCE [LARGE SCALE GENOMIC DNA]</scope>
    <source>
        <strain evidence="2">26THWARD</strain>
    </source>
</reference>
<sequence length="233" mass="24140">MPVIVAGLFALAFFAGCASTKITDQQQLVTGKLPRPNHILVYDFVATSGDVPTDSSVAGEYDEHEAPQTAEEIETGRKIGAEIAAQLVEEIRGMGMPVLRADKDTIPEINDILIRGYLLTMSEGSTAKRMTIGFGAGSSKLQVAAEGYQATAQGLRKLGSGTVDAGGGKGPGAALGAAAFIATANPAGLIVSGGMKIYGEASGSAKIGGRAKQSAKEIADHLKMRFEEQGWID</sequence>
<keyword evidence="1" id="KW-0732">Signal</keyword>
<evidence type="ECO:0000313" key="3">
    <source>
        <dbReference type="Proteomes" id="UP000189681"/>
    </source>
</evidence>
<dbReference type="Proteomes" id="UP000189681">
    <property type="component" value="Unassembled WGS sequence"/>
</dbReference>
<dbReference type="Pfam" id="PF14366">
    <property type="entry name" value="DUF4410"/>
    <property type="match status" value="1"/>
</dbReference>
<feature type="chain" id="PRO_5013387941" description="DUF4410 domain-containing protein" evidence="1">
    <location>
        <begin position="21"/>
        <end position="233"/>
    </location>
</feature>
<accession>A0A1V4ARV3</accession>
<organism evidence="2 3">
    <name type="scientific">Candidatus Brocadia carolinensis</name>
    <dbReference type="NCBI Taxonomy" id="1004156"/>
    <lineage>
        <taxon>Bacteria</taxon>
        <taxon>Pseudomonadati</taxon>
        <taxon>Planctomycetota</taxon>
        <taxon>Candidatus Brocadiia</taxon>
        <taxon>Candidatus Brocadiales</taxon>
        <taxon>Candidatus Brocadiaceae</taxon>
        <taxon>Candidatus Brocadia</taxon>
    </lineage>
</organism>
<evidence type="ECO:0000313" key="2">
    <source>
        <dbReference type="EMBL" id="OOP55811.1"/>
    </source>
</evidence>
<proteinExistence type="predicted"/>
<protein>
    <recommendedName>
        <fullName evidence="4">DUF4410 domain-containing protein</fullName>
    </recommendedName>
</protein>
<dbReference type="InterPro" id="IPR025522">
    <property type="entry name" value="DUF4410"/>
</dbReference>
<evidence type="ECO:0008006" key="4">
    <source>
        <dbReference type="Google" id="ProtNLM"/>
    </source>
</evidence>
<gene>
    <name evidence="2" type="ORF">AYP45_12700</name>
</gene>
<comment type="caution">
    <text evidence="2">The sequence shown here is derived from an EMBL/GenBank/DDBJ whole genome shotgun (WGS) entry which is preliminary data.</text>
</comment>
<evidence type="ECO:0000256" key="1">
    <source>
        <dbReference type="SAM" id="SignalP"/>
    </source>
</evidence>
<name>A0A1V4ARV3_9BACT</name>
<feature type="signal peptide" evidence="1">
    <location>
        <begin position="1"/>
        <end position="20"/>
    </location>
</feature>
<dbReference type="EMBL" id="AYTS01000115">
    <property type="protein sequence ID" value="OOP55811.1"/>
    <property type="molecule type" value="Genomic_DNA"/>
</dbReference>